<dbReference type="InterPro" id="IPR028098">
    <property type="entry name" value="Glyco_trans_4-like_N"/>
</dbReference>
<protein>
    <submittedName>
        <fullName evidence="4">Glycosyltransferase family 4 protein</fullName>
    </submittedName>
</protein>
<evidence type="ECO:0000256" key="1">
    <source>
        <dbReference type="SAM" id="MobiDB-lite"/>
    </source>
</evidence>
<dbReference type="EMBL" id="JBGUBD010000004">
    <property type="protein sequence ID" value="MFA9478016.1"/>
    <property type="molecule type" value="Genomic_DNA"/>
</dbReference>
<dbReference type="RefSeq" id="WP_425344945.1">
    <property type="nucleotide sequence ID" value="NZ_JBGUBD010000004.1"/>
</dbReference>
<evidence type="ECO:0000313" key="4">
    <source>
        <dbReference type="EMBL" id="MFA9478016.1"/>
    </source>
</evidence>
<dbReference type="SUPFAM" id="SSF48208">
    <property type="entry name" value="Six-hairpin glycosidases"/>
    <property type="match status" value="1"/>
</dbReference>
<dbReference type="Pfam" id="PF00534">
    <property type="entry name" value="Glycos_transf_1"/>
    <property type="match status" value="1"/>
</dbReference>
<dbReference type="Proteomes" id="UP001575105">
    <property type="component" value="Unassembled WGS sequence"/>
</dbReference>
<gene>
    <name evidence="4" type="ORF">ACERK3_06865</name>
</gene>
<dbReference type="SUPFAM" id="SSF53756">
    <property type="entry name" value="UDP-Glycosyltransferase/glycogen phosphorylase"/>
    <property type="match status" value="1"/>
</dbReference>
<keyword evidence="5" id="KW-1185">Reference proteome</keyword>
<name>A0ABV4U5J2_9BACT</name>
<dbReference type="Pfam" id="PF13439">
    <property type="entry name" value="Glyco_transf_4"/>
    <property type="match status" value="1"/>
</dbReference>
<dbReference type="InterPro" id="IPR008928">
    <property type="entry name" value="6-hairpin_glycosidase_sf"/>
</dbReference>
<dbReference type="CDD" id="cd03822">
    <property type="entry name" value="GT4_mannosyltransferase-like"/>
    <property type="match status" value="1"/>
</dbReference>
<sequence>MTSSDRPWASLQAAALIGSYVPRRCGIGTFSSDLAEALAATAPHLNTWTVAMNDRPEGYRYPPRVWFEINQNRLGEYRLAADYLNMSNINVVSLQHEYGLFGGSAGRYILELLRRLRMPVVTTLHTVLKDPDDNQREVLNQLADASNRLVVMADRAYEFLTDIYKIPREKIQLIHHGIPDVPFVDPNYFKDQFGVEGRKVVLTFGLLSPNKGIENMVEALPHIVKQHPDLVYIVLGATHPGVMANSGEDYRLGLKQRARELGVQDHIEFVNKFVELDELLEFLGAADVYVTPYLNEAQITSGTLAYALGTGKATVSTPYWYAQEMLADDRGILVPFKDTQALAEAVTRLFDNETERHAMRKRAYQYTRQMRWSEVAGQYLDLFTQVRDEQRKHPRPASALPRKLRNDGQNELSEIKLDHLFTLTDDVGVFRQAKFTVPDRHAGYATDDNARALVTLLLAQDHVRYTAGTSLDKLIVRCLSFLDHALDSRTGRFRAVMRFDRTWHGDDEQSEDVHARTIWALGETVARCEARGHMTLAANLFQRGLDACDTFKHPLAWADGLIGIHAYLRRFSGDTHARRLRERLAERMLDCFKTNVGDDWVWPTNSVTYTAARLPHALLLSGRWMFNDEMIQTALRSLDWLWHVHAESDDQFAPVGTEGYFPRGGSKARFAQQPIEAYVTLDACLEAFRVTDEQHWLDRANRCLSWFLGDNDLRVPLYDHTTGGCHDALLAHGVHENQSAQATLAWLLSLLSQYEQIFEPESGGADRKLRSEKTESKSTADASKSTA</sequence>
<evidence type="ECO:0000259" key="3">
    <source>
        <dbReference type="Pfam" id="PF13439"/>
    </source>
</evidence>
<feature type="region of interest" description="Disordered" evidence="1">
    <location>
        <begin position="761"/>
        <end position="787"/>
    </location>
</feature>
<dbReference type="PANTHER" id="PTHR12526">
    <property type="entry name" value="GLYCOSYLTRANSFERASE"/>
    <property type="match status" value="1"/>
</dbReference>
<evidence type="ECO:0000313" key="5">
    <source>
        <dbReference type="Proteomes" id="UP001575105"/>
    </source>
</evidence>
<organism evidence="4 5">
    <name type="scientific">Natronomicrosphaera hydrolytica</name>
    <dbReference type="NCBI Taxonomy" id="3242702"/>
    <lineage>
        <taxon>Bacteria</taxon>
        <taxon>Pseudomonadati</taxon>
        <taxon>Planctomycetota</taxon>
        <taxon>Phycisphaerae</taxon>
        <taxon>Phycisphaerales</taxon>
        <taxon>Phycisphaeraceae</taxon>
        <taxon>Natronomicrosphaera</taxon>
    </lineage>
</organism>
<accession>A0ABV4U5J2</accession>
<proteinExistence type="predicted"/>
<evidence type="ECO:0000259" key="2">
    <source>
        <dbReference type="Pfam" id="PF00534"/>
    </source>
</evidence>
<comment type="caution">
    <text evidence="4">The sequence shown here is derived from an EMBL/GenBank/DDBJ whole genome shotgun (WGS) entry which is preliminary data.</text>
</comment>
<feature type="compositionally biased region" description="Basic and acidic residues" evidence="1">
    <location>
        <begin position="764"/>
        <end position="778"/>
    </location>
</feature>
<feature type="domain" description="Glycosyltransferase subfamily 4-like N-terminal" evidence="3">
    <location>
        <begin position="26"/>
        <end position="178"/>
    </location>
</feature>
<feature type="domain" description="Glycosyl transferase family 1" evidence="2">
    <location>
        <begin position="192"/>
        <end position="365"/>
    </location>
</feature>
<dbReference type="PANTHER" id="PTHR12526:SF572">
    <property type="entry name" value="BLL5144 PROTEIN"/>
    <property type="match status" value="1"/>
</dbReference>
<dbReference type="InterPro" id="IPR001296">
    <property type="entry name" value="Glyco_trans_1"/>
</dbReference>
<reference evidence="4 5" key="1">
    <citation type="submission" date="2024-08" db="EMBL/GenBank/DDBJ databases">
        <title>Whole-genome sequencing of halo(alkali)philic microorganisms from hypersaline lakes.</title>
        <authorList>
            <person name="Sorokin D.Y."/>
            <person name="Merkel A.Y."/>
            <person name="Messina E."/>
            <person name="Yakimov M."/>
        </authorList>
    </citation>
    <scope>NUCLEOTIDE SEQUENCE [LARGE SCALE GENOMIC DNA]</scope>
    <source>
        <strain evidence="4 5">AB-hyl4</strain>
    </source>
</reference>
<dbReference type="Gene3D" id="3.40.50.2000">
    <property type="entry name" value="Glycogen Phosphorylase B"/>
    <property type="match status" value="2"/>
</dbReference>